<dbReference type="OrthoDB" id="9813383at2"/>
<evidence type="ECO:0000259" key="1">
    <source>
        <dbReference type="Pfam" id="PF00117"/>
    </source>
</evidence>
<dbReference type="GO" id="GO:0005829">
    <property type="term" value="C:cytosol"/>
    <property type="evidence" value="ECO:0007669"/>
    <property type="project" value="TreeGrafter"/>
</dbReference>
<dbReference type="InterPro" id="IPR017926">
    <property type="entry name" value="GATASE"/>
</dbReference>
<keyword evidence="3" id="KW-1185">Reference proteome</keyword>
<dbReference type="AlphaFoldDB" id="A0A2S6MUI5"/>
<organism evidence="2 3">
    <name type="scientific">Rhodoblastus sphagnicola</name>
    <dbReference type="NCBI Taxonomy" id="333368"/>
    <lineage>
        <taxon>Bacteria</taxon>
        <taxon>Pseudomonadati</taxon>
        <taxon>Pseudomonadota</taxon>
        <taxon>Alphaproteobacteria</taxon>
        <taxon>Hyphomicrobiales</taxon>
        <taxon>Rhodoblastaceae</taxon>
        <taxon>Rhodoblastus</taxon>
    </lineage>
</organism>
<name>A0A2S6MUI5_9HYPH</name>
<dbReference type="SUPFAM" id="SSF52317">
    <property type="entry name" value="Class I glutamine amidotransferase-like"/>
    <property type="match status" value="1"/>
</dbReference>
<evidence type="ECO:0000313" key="3">
    <source>
        <dbReference type="Proteomes" id="UP000239089"/>
    </source>
</evidence>
<dbReference type="Proteomes" id="UP000239089">
    <property type="component" value="Unassembled WGS sequence"/>
</dbReference>
<dbReference type="RefSeq" id="WP_104510741.1">
    <property type="nucleotide sequence ID" value="NZ_JACIGC010000002.1"/>
</dbReference>
<dbReference type="GO" id="GO:0016740">
    <property type="term" value="F:transferase activity"/>
    <property type="evidence" value="ECO:0007669"/>
    <property type="project" value="UniProtKB-KW"/>
</dbReference>
<dbReference type="NCBIfam" id="NF005072">
    <property type="entry name" value="PRK06490.1"/>
    <property type="match status" value="1"/>
</dbReference>
<sequence>MNCADGPLSLPAYKPVLIVLHGEHSSPGRIGRLLRELGAPLDIRRPRFGDPLPETLADHAGAVFFGGPMSANDEDDWLKREIDWIAAPLKENKPYLGICLGAQLLARQLGQKVDVHPEGKVEVGYYPIHPTEHGHCLCDSPFPERVYQWHREGFDCPTGALLLAEGEDFQAQAIKVGERAFGLQFHPDVTYEMICRWTITSLDRVNHPSAQTRQRHIDGWFQHDRSIARWTVEFLRRWLGARELDDGVAPAE</sequence>
<comment type="caution">
    <text evidence="2">The sequence shown here is derived from an EMBL/GenBank/DDBJ whole genome shotgun (WGS) entry which is preliminary data.</text>
</comment>
<dbReference type="CDD" id="cd01741">
    <property type="entry name" value="GATase1_1"/>
    <property type="match status" value="1"/>
</dbReference>
<protein>
    <submittedName>
        <fullName evidence="2">Glutamine amidotransferase</fullName>
    </submittedName>
</protein>
<dbReference type="InterPro" id="IPR044992">
    <property type="entry name" value="ChyE-like"/>
</dbReference>
<evidence type="ECO:0000313" key="2">
    <source>
        <dbReference type="EMBL" id="PPQ26024.1"/>
    </source>
</evidence>
<proteinExistence type="predicted"/>
<dbReference type="Gene3D" id="3.40.50.880">
    <property type="match status" value="1"/>
</dbReference>
<dbReference type="InterPro" id="IPR029062">
    <property type="entry name" value="Class_I_gatase-like"/>
</dbReference>
<dbReference type="EMBL" id="NHSJ01000138">
    <property type="protein sequence ID" value="PPQ26024.1"/>
    <property type="molecule type" value="Genomic_DNA"/>
</dbReference>
<dbReference type="PANTHER" id="PTHR42695:SF5">
    <property type="entry name" value="GLUTAMINE AMIDOTRANSFERASE YLR126C-RELATED"/>
    <property type="match status" value="1"/>
</dbReference>
<keyword evidence="2" id="KW-0808">Transferase</keyword>
<feature type="domain" description="Glutamine amidotransferase" evidence="1">
    <location>
        <begin position="31"/>
        <end position="190"/>
    </location>
</feature>
<reference evidence="2 3" key="1">
    <citation type="journal article" date="2018" name="Arch. Microbiol.">
        <title>New insights into the metabolic potential of the phototrophic purple bacterium Rhodopila globiformis DSM 161(T) from its draft genome sequence and evidence for a vanadium-dependent nitrogenase.</title>
        <authorList>
            <person name="Imhoff J.F."/>
            <person name="Rahn T."/>
            <person name="Kunzel S."/>
            <person name="Neulinger S.C."/>
        </authorList>
    </citation>
    <scope>NUCLEOTIDE SEQUENCE [LARGE SCALE GENOMIC DNA]</scope>
    <source>
        <strain evidence="2 3">DSM 16996</strain>
    </source>
</reference>
<accession>A0A2S6MUI5</accession>
<gene>
    <name evidence="2" type="ORF">CCR94_23660</name>
</gene>
<keyword evidence="2" id="KW-0315">Glutamine amidotransferase</keyword>
<dbReference type="Pfam" id="PF00117">
    <property type="entry name" value="GATase"/>
    <property type="match status" value="1"/>
</dbReference>
<dbReference type="PROSITE" id="PS51273">
    <property type="entry name" value="GATASE_TYPE_1"/>
    <property type="match status" value="1"/>
</dbReference>
<dbReference type="PANTHER" id="PTHR42695">
    <property type="entry name" value="GLUTAMINE AMIDOTRANSFERASE YLR126C-RELATED"/>
    <property type="match status" value="1"/>
</dbReference>